<keyword evidence="3 11" id="KW-0378">Hydrolase</keyword>
<dbReference type="PROSITE" id="PS51194">
    <property type="entry name" value="HELICASE_CTER"/>
    <property type="match status" value="1"/>
</dbReference>
<evidence type="ECO:0000256" key="8">
    <source>
        <dbReference type="ARBA" id="ARBA00049819"/>
    </source>
</evidence>
<dbReference type="SUPFAM" id="SSF52540">
    <property type="entry name" value="P-loop containing nucleoside triphosphate hydrolases"/>
    <property type="match status" value="1"/>
</dbReference>
<dbReference type="InterPro" id="IPR014001">
    <property type="entry name" value="Helicase_ATP-bd"/>
</dbReference>
<keyword evidence="5" id="KW-0067">ATP-binding</keyword>
<evidence type="ECO:0000256" key="7">
    <source>
        <dbReference type="ARBA" id="ARBA00023204"/>
    </source>
</evidence>
<dbReference type="Gene3D" id="2.40.50.140">
    <property type="entry name" value="Nucleic acid-binding proteins"/>
    <property type="match status" value="1"/>
</dbReference>
<evidence type="ECO:0000256" key="5">
    <source>
        <dbReference type="ARBA" id="ARBA00022840"/>
    </source>
</evidence>
<evidence type="ECO:0000259" key="10">
    <source>
        <dbReference type="PROSITE" id="PS51194"/>
    </source>
</evidence>
<reference evidence="11" key="1">
    <citation type="submission" date="2020-02" db="EMBL/GenBank/DDBJ databases">
        <authorList>
            <person name="Meier V. D."/>
        </authorList>
    </citation>
    <scope>NUCLEOTIDE SEQUENCE</scope>
    <source>
        <strain evidence="11">AVDCRST_MAG38</strain>
    </source>
</reference>
<dbReference type="PANTHER" id="PTHR47964">
    <property type="entry name" value="ATP-DEPENDENT DNA HELICASE HOMOLOG RECG, CHLOROPLASTIC"/>
    <property type="match status" value="1"/>
</dbReference>
<dbReference type="InterPro" id="IPR011545">
    <property type="entry name" value="DEAD/DEAH_box_helicase_dom"/>
</dbReference>
<dbReference type="Pfam" id="PF00270">
    <property type="entry name" value="DEAD"/>
    <property type="match status" value="1"/>
</dbReference>
<dbReference type="Gene3D" id="3.40.50.300">
    <property type="entry name" value="P-loop containing nucleotide triphosphate hydrolases"/>
    <property type="match status" value="2"/>
</dbReference>
<dbReference type="NCBIfam" id="NF008168">
    <property type="entry name" value="PRK10917.2-2"/>
    <property type="match status" value="1"/>
</dbReference>
<keyword evidence="6" id="KW-0238">DNA-binding</keyword>
<dbReference type="Pfam" id="PF00271">
    <property type="entry name" value="Helicase_C"/>
    <property type="match status" value="1"/>
</dbReference>
<evidence type="ECO:0000256" key="4">
    <source>
        <dbReference type="ARBA" id="ARBA00022806"/>
    </source>
</evidence>
<proteinExistence type="predicted"/>
<keyword evidence="1" id="KW-0547">Nucleotide-binding</keyword>
<evidence type="ECO:0000256" key="6">
    <source>
        <dbReference type="ARBA" id="ARBA00023125"/>
    </source>
</evidence>
<dbReference type="Pfam" id="PF17191">
    <property type="entry name" value="RecG_wedge"/>
    <property type="match status" value="1"/>
</dbReference>
<evidence type="ECO:0000259" key="9">
    <source>
        <dbReference type="PROSITE" id="PS51192"/>
    </source>
</evidence>
<dbReference type="GO" id="GO:0016787">
    <property type="term" value="F:hydrolase activity"/>
    <property type="evidence" value="ECO:0007669"/>
    <property type="project" value="UniProtKB-KW"/>
</dbReference>
<dbReference type="SUPFAM" id="SSF50249">
    <property type="entry name" value="Nucleic acid-binding proteins"/>
    <property type="match status" value="1"/>
</dbReference>
<dbReference type="SMART" id="SM00490">
    <property type="entry name" value="HELICc"/>
    <property type="match status" value="1"/>
</dbReference>
<dbReference type="InterPro" id="IPR033454">
    <property type="entry name" value="RecG_wedge"/>
</dbReference>
<evidence type="ECO:0000256" key="1">
    <source>
        <dbReference type="ARBA" id="ARBA00022741"/>
    </source>
</evidence>
<name>A0A6J4RJF2_9ACTN</name>
<dbReference type="GO" id="GO:0005524">
    <property type="term" value="F:ATP binding"/>
    <property type="evidence" value="ECO:0007669"/>
    <property type="project" value="UniProtKB-KW"/>
</dbReference>
<dbReference type="GO" id="GO:0003678">
    <property type="term" value="F:DNA helicase activity"/>
    <property type="evidence" value="ECO:0007669"/>
    <property type="project" value="TreeGrafter"/>
</dbReference>
<dbReference type="AlphaFoldDB" id="A0A6J4RJF2"/>
<evidence type="ECO:0000256" key="2">
    <source>
        <dbReference type="ARBA" id="ARBA00022763"/>
    </source>
</evidence>
<sequence length="716" mass="77292">MRATGRDLPLPDPALRAFGSSAPLPAAALHAGGPPRYPRSERWSAPLEVKPARAAEAALKLGLATVGDLLEHLPRDRAAARTVAGLVPGEVATVVVEVRSISSRPVRRRGMRPLVEALVADETGPMKATFFNQPWLEKRYRPGTRLMLQGKFEGRNAFRVQGHAPTAEAASGGADGEVATYPATEGLSSTQILALLREHRDAAAHAIEPLPGRMRAQEALPDRTAALLAAHFGDHEAGRDRLAFEELLLLQLALLRRRAERRAGARATPLPTPGELTRRWLAGGLPFTPTDDQTAAMEAIDADLMGERPMQRLLMGEVGSGKTVVALYAMLRAVESGRQAALMAPTEVLAEQHFATLQKLMSGELMPIGLLTGSTSASRRGDLLGKLASGELKLLVGTHALIEQAVVFDELGVVVVDEQHRFGVNQRRALDAKARAGVTAHVLHMTATPIPRTMALTAYGDLDVTVLRELPAGRRPIETHIASTEAERRRAYDRMREELRAGRQAFVVCPLVEESEALQARAATAEYERLASDELADFRLALLHGQMPAREKQAAMESFSSGGADVLVATTVIEVGIDVPNASVMLIEDAERYGISQLHQLRGRIGRGPHPSLCLLFGARESARLRALAQHRDGFKLAEIDLELRGEGEMLGTRQSGIAQFRFAQLPGDAALLERARLQAARVLQADPELADPVHALLELALRSSFGADVSEPIPA</sequence>
<keyword evidence="4" id="KW-0347">Helicase</keyword>
<feature type="domain" description="Helicase C-terminal" evidence="10">
    <location>
        <begin position="487"/>
        <end position="648"/>
    </location>
</feature>
<organism evidence="11">
    <name type="scientific">uncultured Solirubrobacteraceae bacterium</name>
    <dbReference type="NCBI Taxonomy" id="1162706"/>
    <lineage>
        <taxon>Bacteria</taxon>
        <taxon>Bacillati</taxon>
        <taxon>Actinomycetota</taxon>
        <taxon>Thermoleophilia</taxon>
        <taxon>Solirubrobacterales</taxon>
        <taxon>Solirubrobacteraceae</taxon>
        <taxon>environmental samples</taxon>
    </lineage>
</organism>
<feature type="domain" description="Helicase ATP-binding" evidence="9">
    <location>
        <begin position="303"/>
        <end position="467"/>
    </location>
</feature>
<evidence type="ECO:0000256" key="3">
    <source>
        <dbReference type="ARBA" id="ARBA00022801"/>
    </source>
</evidence>
<dbReference type="SMART" id="SM00487">
    <property type="entry name" value="DEXDc"/>
    <property type="match status" value="1"/>
</dbReference>
<dbReference type="InterPro" id="IPR045562">
    <property type="entry name" value="RecG_dom3_C"/>
</dbReference>
<dbReference type="Pfam" id="PF19833">
    <property type="entry name" value="RecG_dom3_C"/>
    <property type="match status" value="1"/>
</dbReference>
<dbReference type="GO" id="GO:0006281">
    <property type="term" value="P:DNA repair"/>
    <property type="evidence" value="ECO:0007669"/>
    <property type="project" value="UniProtKB-KW"/>
</dbReference>
<dbReference type="InterPro" id="IPR012340">
    <property type="entry name" value="NA-bd_OB-fold"/>
</dbReference>
<accession>A0A6J4RJF2</accession>
<protein>
    <recommendedName>
        <fullName evidence="8">Probable DNA 3'-5' helicase RecG</fullName>
    </recommendedName>
</protein>
<dbReference type="PROSITE" id="PS51192">
    <property type="entry name" value="HELICASE_ATP_BIND_1"/>
    <property type="match status" value="1"/>
</dbReference>
<dbReference type="InterPro" id="IPR027417">
    <property type="entry name" value="P-loop_NTPase"/>
</dbReference>
<dbReference type="PANTHER" id="PTHR47964:SF1">
    <property type="entry name" value="ATP-DEPENDENT DNA HELICASE HOMOLOG RECG, CHLOROPLASTIC"/>
    <property type="match status" value="1"/>
</dbReference>
<keyword evidence="7" id="KW-0234">DNA repair</keyword>
<dbReference type="InterPro" id="IPR047112">
    <property type="entry name" value="RecG/Mfd"/>
</dbReference>
<dbReference type="GO" id="GO:0003677">
    <property type="term" value="F:DNA binding"/>
    <property type="evidence" value="ECO:0007669"/>
    <property type="project" value="UniProtKB-KW"/>
</dbReference>
<dbReference type="EMBL" id="CADCVJ010000130">
    <property type="protein sequence ID" value="CAA9475186.1"/>
    <property type="molecule type" value="Genomic_DNA"/>
</dbReference>
<dbReference type="CDD" id="cd04488">
    <property type="entry name" value="RecG_wedge_OBF"/>
    <property type="match status" value="1"/>
</dbReference>
<keyword evidence="2" id="KW-0227">DNA damage</keyword>
<gene>
    <name evidence="11" type="ORF">AVDCRST_MAG38-1611</name>
</gene>
<dbReference type="InterPro" id="IPR001650">
    <property type="entry name" value="Helicase_C-like"/>
</dbReference>
<evidence type="ECO:0000313" key="11">
    <source>
        <dbReference type="EMBL" id="CAA9475186.1"/>
    </source>
</evidence>